<dbReference type="GeneID" id="102232486"/>
<dbReference type="KEGG" id="xma:102232486"/>
<evidence type="ECO:0000256" key="3">
    <source>
        <dbReference type="ARBA" id="ARBA00016855"/>
    </source>
</evidence>
<feature type="compositionally biased region" description="Basic residues" evidence="6">
    <location>
        <begin position="113"/>
        <end position="123"/>
    </location>
</feature>
<reference evidence="8" key="1">
    <citation type="submission" date="2012-01" db="EMBL/GenBank/DDBJ databases">
        <authorList>
            <person name="Walter R."/>
            <person name="Schartl M."/>
            <person name="Warren W."/>
        </authorList>
    </citation>
    <scope>NUCLEOTIDE SEQUENCE [LARGE SCALE GENOMIC DNA]</scope>
    <source>
        <strain evidence="8">JP 163 A</strain>
    </source>
</reference>
<dbReference type="RefSeq" id="XP_005811004.1">
    <property type="nucleotide sequence ID" value="XM_005810947.3"/>
</dbReference>
<evidence type="ECO:0000256" key="2">
    <source>
        <dbReference type="ARBA" id="ARBA00007318"/>
    </source>
</evidence>
<reference evidence="8" key="2">
    <citation type="journal article" date="2013" name="Nat. Genet.">
        <title>The genome of the platyfish, Xiphophorus maculatus, provides insights into evolutionary adaptation and several complex traits.</title>
        <authorList>
            <person name="Schartl M."/>
            <person name="Walter R.B."/>
            <person name="Shen Y."/>
            <person name="Garcia T."/>
            <person name="Catchen J."/>
            <person name="Amores A."/>
            <person name="Braasch I."/>
            <person name="Chalopin D."/>
            <person name="Volff J.N."/>
            <person name="Lesch K.P."/>
            <person name="Bisazza A."/>
            <person name="Minx P."/>
            <person name="Hillier L."/>
            <person name="Wilson R.K."/>
            <person name="Fuerstenberg S."/>
            <person name="Boore J."/>
            <person name="Searle S."/>
            <person name="Postlethwait J.H."/>
            <person name="Warren W.C."/>
        </authorList>
    </citation>
    <scope>NUCLEOTIDE SEQUENCE [LARGE SCALE GENOMIC DNA]</scope>
    <source>
        <strain evidence="8">JP 163 A</strain>
    </source>
</reference>
<dbReference type="PANTHER" id="PTHR31454:SF2">
    <property type="entry name" value="ACTIVE REGULATOR OF SIRT1"/>
    <property type="match status" value="1"/>
</dbReference>
<dbReference type="STRING" id="8083.ENSXMAP00000028589"/>
<organism evidence="7 8">
    <name type="scientific">Xiphophorus maculatus</name>
    <name type="common">Southern platyfish</name>
    <name type="synonym">Platypoecilus maculatus</name>
    <dbReference type="NCBI Taxonomy" id="8083"/>
    <lineage>
        <taxon>Eukaryota</taxon>
        <taxon>Metazoa</taxon>
        <taxon>Chordata</taxon>
        <taxon>Craniata</taxon>
        <taxon>Vertebrata</taxon>
        <taxon>Euteleostomi</taxon>
        <taxon>Actinopterygii</taxon>
        <taxon>Neopterygii</taxon>
        <taxon>Teleostei</taxon>
        <taxon>Neoteleostei</taxon>
        <taxon>Acanthomorphata</taxon>
        <taxon>Ovalentaria</taxon>
        <taxon>Atherinomorphae</taxon>
        <taxon>Cyprinodontiformes</taxon>
        <taxon>Poeciliidae</taxon>
        <taxon>Poeciliinae</taxon>
        <taxon>Xiphophorus</taxon>
    </lineage>
</organism>
<dbReference type="CTD" id="91582"/>
<name>A0A3B5QEE8_XIPMA</name>
<dbReference type="FunCoup" id="A0A3B5QEE8">
    <property type="interactions" value="963"/>
</dbReference>
<evidence type="ECO:0000313" key="8">
    <source>
        <dbReference type="Proteomes" id="UP000002852"/>
    </source>
</evidence>
<dbReference type="Ensembl" id="ENSXMAT00000025335.1">
    <property type="protein sequence ID" value="ENSXMAP00000028589.1"/>
    <property type="gene ID" value="ENSXMAG00000025297.1"/>
</dbReference>
<dbReference type="PRINTS" id="PR02029">
    <property type="entry name" value="ACTREGSIRT1"/>
</dbReference>
<dbReference type="InParanoid" id="A0A3B5QEE8"/>
<dbReference type="GO" id="GO:0019899">
    <property type="term" value="F:enzyme binding"/>
    <property type="evidence" value="ECO:0007669"/>
    <property type="project" value="TreeGrafter"/>
</dbReference>
<evidence type="ECO:0000256" key="4">
    <source>
        <dbReference type="ARBA" id="ARBA00023242"/>
    </source>
</evidence>
<feature type="compositionally biased region" description="Basic and acidic residues" evidence="6">
    <location>
        <begin position="124"/>
        <end position="135"/>
    </location>
</feature>
<feature type="region of interest" description="Disordered" evidence="6">
    <location>
        <begin position="47"/>
        <end position="74"/>
    </location>
</feature>
<feature type="region of interest" description="Disordered" evidence="6">
    <location>
        <begin position="113"/>
        <end position="139"/>
    </location>
</feature>
<comment type="similarity">
    <text evidence="2">Belongs to the AROS family.</text>
</comment>
<reference evidence="7" key="4">
    <citation type="submission" date="2025-09" db="UniProtKB">
        <authorList>
            <consortium name="Ensembl"/>
        </authorList>
    </citation>
    <scope>IDENTIFICATION</scope>
    <source>
        <strain evidence="7">JP 163 A</strain>
    </source>
</reference>
<sequence length="161" mass="18669">MSASLVRRGLELLNDDIKDSSRVKKKKTKKKQTPSSATVMDLVSTKRQGVTKQVKRLQGRLGPRKSKATVKDKRIRSAVEDFRKNQPKSQLSANLKYFLKTTGKAEAFDAKKILRHSRGRQSRNRPDEPVKKSREAQSVFTEEEFQRFQREYFGRTVEEKK</sequence>
<dbReference type="AlphaFoldDB" id="A0A3B5QEE8"/>
<keyword evidence="4" id="KW-0539">Nucleus</keyword>
<dbReference type="Proteomes" id="UP000002852">
    <property type="component" value="Unassembled WGS sequence"/>
</dbReference>
<dbReference type="PANTHER" id="PTHR31454">
    <property type="entry name" value="ACTIVE REGULATOR OF SIRT1"/>
    <property type="match status" value="1"/>
</dbReference>
<dbReference type="OMA" id="KFQREYF"/>
<dbReference type="GeneTree" id="ENSGT00390000016774"/>
<accession>A0A3B5QEE8</accession>
<dbReference type="Pfam" id="PF15684">
    <property type="entry name" value="AROS"/>
    <property type="match status" value="1"/>
</dbReference>
<evidence type="ECO:0000256" key="5">
    <source>
        <dbReference type="ARBA" id="ARBA00032748"/>
    </source>
</evidence>
<keyword evidence="8" id="KW-1185">Reference proteome</keyword>
<protein>
    <recommendedName>
        <fullName evidence="3">Active regulator of SIRT1</fullName>
    </recommendedName>
    <alternativeName>
        <fullName evidence="5">40S ribosomal protein S19-binding protein 1</fullName>
    </alternativeName>
</protein>
<feature type="compositionally biased region" description="Basic residues" evidence="6">
    <location>
        <begin position="53"/>
        <end position="68"/>
    </location>
</feature>
<evidence type="ECO:0000313" key="7">
    <source>
        <dbReference type="Ensembl" id="ENSXMAP00000028589.1"/>
    </source>
</evidence>
<dbReference type="OrthoDB" id="6493910at2759"/>
<reference evidence="7" key="3">
    <citation type="submission" date="2025-08" db="UniProtKB">
        <authorList>
            <consortium name="Ensembl"/>
        </authorList>
    </citation>
    <scope>IDENTIFICATION</scope>
    <source>
        <strain evidence="7">JP 163 A</strain>
    </source>
</reference>
<dbReference type="InterPro" id="IPR023262">
    <property type="entry name" value="AROS"/>
</dbReference>
<comment type="subcellular location">
    <subcellularLocation>
        <location evidence="1">Nucleus</location>
        <location evidence="1">Nucleolus</location>
    </subcellularLocation>
</comment>
<evidence type="ECO:0000256" key="1">
    <source>
        <dbReference type="ARBA" id="ARBA00004604"/>
    </source>
</evidence>
<dbReference type="GO" id="GO:0005730">
    <property type="term" value="C:nucleolus"/>
    <property type="evidence" value="ECO:0007669"/>
    <property type="project" value="UniProtKB-SubCell"/>
</dbReference>
<proteinExistence type="inferred from homology"/>
<evidence type="ECO:0000256" key="6">
    <source>
        <dbReference type="SAM" id="MobiDB-lite"/>
    </source>
</evidence>